<feature type="chain" id="PRO_5042961706" evidence="2">
    <location>
        <begin position="25"/>
        <end position="227"/>
    </location>
</feature>
<keyword evidence="2" id="KW-0732">Signal</keyword>
<dbReference type="Proteomes" id="UP001341281">
    <property type="component" value="Chromosome 01"/>
</dbReference>
<dbReference type="AlphaFoldDB" id="A0AAQ3PN87"/>
<feature type="region of interest" description="Disordered" evidence="1">
    <location>
        <begin position="193"/>
        <end position="227"/>
    </location>
</feature>
<gene>
    <name evidence="3" type="ORF">U9M48_001217</name>
</gene>
<evidence type="ECO:0000256" key="1">
    <source>
        <dbReference type="SAM" id="MobiDB-lite"/>
    </source>
</evidence>
<feature type="compositionally biased region" description="Low complexity" evidence="1">
    <location>
        <begin position="150"/>
        <end position="161"/>
    </location>
</feature>
<feature type="compositionally biased region" description="Low complexity" evidence="1">
    <location>
        <begin position="114"/>
        <end position="139"/>
    </location>
</feature>
<reference evidence="3 4" key="1">
    <citation type="submission" date="2024-02" db="EMBL/GenBank/DDBJ databases">
        <title>High-quality chromosome-scale genome assembly of Pensacola bahiagrass (Paspalum notatum Flugge var. saurae).</title>
        <authorList>
            <person name="Vega J.M."/>
            <person name="Podio M."/>
            <person name="Orjuela J."/>
            <person name="Siena L.A."/>
            <person name="Pessino S.C."/>
            <person name="Combes M.C."/>
            <person name="Mariac C."/>
            <person name="Albertini E."/>
            <person name="Pupilli F."/>
            <person name="Ortiz J.P.A."/>
            <person name="Leblanc O."/>
        </authorList>
    </citation>
    <scope>NUCLEOTIDE SEQUENCE [LARGE SCALE GENOMIC DNA]</scope>
    <source>
        <strain evidence="3">R1</strain>
        <tissue evidence="3">Leaf</tissue>
    </source>
</reference>
<feature type="region of interest" description="Disordered" evidence="1">
    <location>
        <begin position="111"/>
        <end position="176"/>
    </location>
</feature>
<sequence length="227" mass="24573">MSFPNVHTMVTVILVAVMSELHRADRVGFLNVDRLRARIHRALVRIRLRTVLGPYRLLGLGICRRHRRRRRLAPRPVVLNPQAPAPAPARTPTAYPPGYCPDHGWHCPNEAGPSRAAPARAELATAAASSRLPTPTPAEEAPPRWRTDVPPTRAARTGAPPFYTENGTTNAAAPAQPTVDGFRFPPPHLLAQARRHAGEAAARRPGLRLPNGAAGDSSSSDEGEGRQ</sequence>
<feature type="compositionally biased region" description="Pro residues" evidence="1">
    <location>
        <begin position="83"/>
        <end position="95"/>
    </location>
</feature>
<evidence type="ECO:0000256" key="2">
    <source>
        <dbReference type="SAM" id="SignalP"/>
    </source>
</evidence>
<evidence type="ECO:0000313" key="4">
    <source>
        <dbReference type="Proteomes" id="UP001341281"/>
    </source>
</evidence>
<name>A0AAQ3PN87_PASNO</name>
<feature type="region of interest" description="Disordered" evidence="1">
    <location>
        <begin position="73"/>
        <end position="95"/>
    </location>
</feature>
<evidence type="ECO:0000313" key="3">
    <source>
        <dbReference type="EMBL" id="WVZ49897.1"/>
    </source>
</evidence>
<proteinExistence type="predicted"/>
<protein>
    <submittedName>
        <fullName evidence="3">Uncharacterized protein</fullName>
    </submittedName>
</protein>
<keyword evidence="4" id="KW-1185">Reference proteome</keyword>
<organism evidence="3 4">
    <name type="scientific">Paspalum notatum var. saurae</name>
    <dbReference type="NCBI Taxonomy" id="547442"/>
    <lineage>
        <taxon>Eukaryota</taxon>
        <taxon>Viridiplantae</taxon>
        <taxon>Streptophyta</taxon>
        <taxon>Embryophyta</taxon>
        <taxon>Tracheophyta</taxon>
        <taxon>Spermatophyta</taxon>
        <taxon>Magnoliopsida</taxon>
        <taxon>Liliopsida</taxon>
        <taxon>Poales</taxon>
        <taxon>Poaceae</taxon>
        <taxon>PACMAD clade</taxon>
        <taxon>Panicoideae</taxon>
        <taxon>Andropogonodae</taxon>
        <taxon>Paspaleae</taxon>
        <taxon>Paspalinae</taxon>
        <taxon>Paspalum</taxon>
    </lineage>
</organism>
<dbReference type="EMBL" id="CP144745">
    <property type="protein sequence ID" value="WVZ49897.1"/>
    <property type="molecule type" value="Genomic_DNA"/>
</dbReference>
<feature type="signal peptide" evidence="2">
    <location>
        <begin position="1"/>
        <end position="24"/>
    </location>
</feature>
<accession>A0AAQ3PN87</accession>